<dbReference type="EMBL" id="JACONZ010000004">
    <property type="protein sequence ID" value="MBC5582206.1"/>
    <property type="molecule type" value="Genomic_DNA"/>
</dbReference>
<dbReference type="AlphaFoldDB" id="A0A923IB51"/>
<comment type="caution">
    <text evidence="8">The sequence shown here is derived from an EMBL/GenBank/DDBJ whole genome shotgun (WGS) entry which is preliminary data.</text>
</comment>
<dbReference type="Pfam" id="PF03755">
    <property type="entry name" value="YicC-like_N"/>
    <property type="match status" value="1"/>
</dbReference>
<accession>A0A923IB51</accession>
<keyword evidence="2" id="KW-0540">Nuclease</keyword>
<evidence type="ECO:0000256" key="1">
    <source>
        <dbReference type="ARBA" id="ARBA00001968"/>
    </source>
</evidence>
<evidence type="ECO:0000259" key="6">
    <source>
        <dbReference type="Pfam" id="PF03755"/>
    </source>
</evidence>
<dbReference type="InterPro" id="IPR013527">
    <property type="entry name" value="YicC-like_N"/>
</dbReference>
<proteinExistence type="inferred from homology"/>
<evidence type="ECO:0000256" key="2">
    <source>
        <dbReference type="ARBA" id="ARBA00022722"/>
    </source>
</evidence>
<dbReference type="InterPro" id="IPR005229">
    <property type="entry name" value="YicC/YloC-like"/>
</dbReference>
<evidence type="ECO:0000256" key="3">
    <source>
        <dbReference type="ARBA" id="ARBA00022759"/>
    </source>
</evidence>
<keyword evidence="3" id="KW-0255">Endonuclease</keyword>
<dbReference type="NCBIfam" id="TIGR00255">
    <property type="entry name" value="YicC/YloC family endoribonuclease"/>
    <property type="match status" value="1"/>
</dbReference>
<dbReference type="PANTHER" id="PTHR30636:SF3">
    <property type="entry name" value="UPF0701 PROTEIN YICC"/>
    <property type="match status" value="1"/>
</dbReference>
<comment type="cofactor">
    <cofactor evidence="1">
        <name>a divalent metal cation</name>
        <dbReference type="ChEBI" id="CHEBI:60240"/>
    </cofactor>
</comment>
<feature type="domain" description="Endoribonuclease YicC-like N-terminal" evidence="6">
    <location>
        <begin position="4"/>
        <end position="156"/>
    </location>
</feature>
<protein>
    <submittedName>
        <fullName evidence="8">YicC family protein</fullName>
    </submittedName>
</protein>
<evidence type="ECO:0000256" key="5">
    <source>
        <dbReference type="ARBA" id="ARBA00035648"/>
    </source>
</evidence>
<keyword evidence="9" id="KW-1185">Reference proteome</keyword>
<dbReference type="GO" id="GO:0004521">
    <property type="term" value="F:RNA endonuclease activity"/>
    <property type="evidence" value="ECO:0007669"/>
    <property type="project" value="InterPro"/>
</dbReference>
<dbReference type="RefSeq" id="WP_186888550.1">
    <property type="nucleotide sequence ID" value="NZ_JACONZ010000004.1"/>
</dbReference>
<evidence type="ECO:0000259" key="7">
    <source>
        <dbReference type="Pfam" id="PF08340"/>
    </source>
</evidence>
<evidence type="ECO:0000256" key="4">
    <source>
        <dbReference type="ARBA" id="ARBA00022801"/>
    </source>
</evidence>
<gene>
    <name evidence="8" type="ORF">H8S23_11875</name>
</gene>
<reference evidence="8" key="1">
    <citation type="submission" date="2020-08" db="EMBL/GenBank/DDBJ databases">
        <title>Genome public.</title>
        <authorList>
            <person name="Liu C."/>
            <person name="Sun Q."/>
        </authorList>
    </citation>
    <scope>NUCLEOTIDE SEQUENCE</scope>
    <source>
        <strain evidence="8">BX8</strain>
    </source>
</reference>
<dbReference type="PANTHER" id="PTHR30636">
    <property type="entry name" value="UPF0701 PROTEIN YICC"/>
    <property type="match status" value="1"/>
</dbReference>
<organism evidence="8 9">
    <name type="scientific">Anaerofilum hominis</name>
    <dbReference type="NCBI Taxonomy" id="2763016"/>
    <lineage>
        <taxon>Bacteria</taxon>
        <taxon>Bacillati</taxon>
        <taxon>Bacillota</taxon>
        <taxon>Clostridia</taxon>
        <taxon>Eubacteriales</taxon>
        <taxon>Oscillospiraceae</taxon>
        <taxon>Anaerofilum</taxon>
    </lineage>
</organism>
<feature type="domain" description="Endoribonuclease YicC-like C-terminal" evidence="7">
    <location>
        <begin position="174"/>
        <end position="292"/>
    </location>
</feature>
<dbReference type="InterPro" id="IPR013551">
    <property type="entry name" value="YicC-like_C"/>
</dbReference>
<comment type="similarity">
    <text evidence="5">Belongs to the YicC/YloC family.</text>
</comment>
<sequence>MVFSMTGYGRAEQTVHGRDIAVEIKSVNARYFEYSSRMPRAYAWVDDRLKKRLSAAISRGKTELSLIVTDVGAAGTVISVNEELARGYLDALRGLSASLGVEDDVTTGTLTRFSDIFTVARAGMDEEQVFADIAAVADGAIAAFVKMRGAEGEKLAEDVLARLDAVERMVGEVERLSEGRVQAYTERLYEKLKTLLQDRSVDDARVLTEAAVFADKTAVDEETVRLRSHLKQYREILAGGGPVGRKLDFLTQELNRETNTIGSKTQDLAVTRLVVEMKAEIEKIREQIQNIE</sequence>
<keyword evidence="4" id="KW-0378">Hydrolase</keyword>
<name>A0A923IB51_9FIRM</name>
<dbReference type="GO" id="GO:0016787">
    <property type="term" value="F:hydrolase activity"/>
    <property type="evidence" value="ECO:0007669"/>
    <property type="project" value="UniProtKB-KW"/>
</dbReference>
<evidence type="ECO:0000313" key="9">
    <source>
        <dbReference type="Proteomes" id="UP000659630"/>
    </source>
</evidence>
<evidence type="ECO:0000313" key="8">
    <source>
        <dbReference type="EMBL" id="MBC5582206.1"/>
    </source>
</evidence>
<dbReference type="Proteomes" id="UP000659630">
    <property type="component" value="Unassembled WGS sequence"/>
</dbReference>
<dbReference type="Pfam" id="PF08340">
    <property type="entry name" value="YicC-like_C"/>
    <property type="match status" value="1"/>
</dbReference>